<dbReference type="CDD" id="cd06193">
    <property type="entry name" value="siderophore_interacting"/>
    <property type="match status" value="1"/>
</dbReference>
<name>A0A9D2A933_9MICC</name>
<sequence length="507" mass="54942">MAARPLTTHPLVLRRVEVVRTEQVTEHMLRVTVGGPQLGAFDAAGRTQPAFASPAFDDHVKLIFADGVPATEVLPEQLPFGIEWTRTDKRQGRDYTPRRVDAQAQEMDLDFVLGHEGPASDWALTAHAGDELWMVGPKSSTVLPEDLDWVVLLGDETALPAIARFLEERPSASPVHVHVMVRDRSARVDLSLRPEDSLTWHDGIVDGGAPLRILRELDWPEGLGYVWAAAESSSLVPVRKFLRQERGLSKSQVNITGYWHHQEQRDDSGDDAVQHDAAAFRPLPRLPAVSEVRDWMTVRVALRIGLLDALNERPGSAAQDLGERTTASAGSLAVVLAALRELELVQGTAPDDADGAESWALTAHGAALVEDEHSREDYDGFHADQVLAMLGLPEAPQGASVSGWHAMSGATVDQHAHQDPEVEAELAERAGQLSFVLAGLFAETMWAEISEALFYGPGAETIREAFAAHEPLQHVRTASTALSAGALAGADTKPDVVVAVLAFMHCT</sequence>
<reference evidence="2" key="1">
    <citation type="journal article" date="2021" name="PeerJ">
        <title>Extensive microbial diversity within the chicken gut microbiome revealed by metagenomics and culture.</title>
        <authorList>
            <person name="Gilroy R."/>
            <person name="Ravi A."/>
            <person name="Getino M."/>
            <person name="Pursley I."/>
            <person name="Horton D.L."/>
            <person name="Alikhan N.F."/>
            <person name="Baker D."/>
            <person name="Gharbi K."/>
            <person name="Hall N."/>
            <person name="Watson M."/>
            <person name="Adriaenssens E.M."/>
            <person name="Foster-Nyarko E."/>
            <person name="Jarju S."/>
            <person name="Secka A."/>
            <person name="Antonio M."/>
            <person name="Oren A."/>
            <person name="Chaudhuri R.R."/>
            <person name="La Ragione R."/>
            <person name="Hildebrand F."/>
            <person name="Pallen M.J."/>
        </authorList>
    </citation>
    <scope>NUCLEOTIDE SEQUENCE</scope>
    <source>
        <strain evidence="2">ChiHejej3B27-3195</strain>
    </source>
</reference>
<proteinExistence type="predicted"/>
<dbReference type="Gene3D" id="2.40.30.10">
    <property type="entry name" value="Translation factors"/>
    <property type="match status" value="1"/>
</dbReference>
<evidence type="ECO:0000313" key="3">
    <source>
        <dbReference type="Proteomes" id="UP000824151"/>
    </source>
</evidence>
<evidence type="ECO:0000313" key="2">
    <source>
        <dbReference type="EMBL" id="HIX00565.1"/>
    </source>
</evidence>
<dbReference type="PANTHER" id="PTHR30157">
    <property type="entry name" value="FERRIC REDUCTASE, NADPH-DEPENDENT"/>
    <property type="match status" value="1"/>
</dbReference>
<dbReference type="Pfam" id="PF04954">
    <property type="entry name" value="SIP"/>
    <property type="match status" value="1"/>
</dbReference>
<feature type="domain" description="FAD-binding FR-type" evidence="1">
    <location>
        <begin position="11"/>
        <end position="144"/>
    </location>
</feature>
<dbReference type="Pfam" id="PF08021">
    <property type="entry name" value="FAD_binding_9"/>
    <property type="match status" value="1"/>
</dbReference>
<dbReference type="GO" id="GO:0016491">
    <property type="term" value="F:oxidoreductase activity"/>
    <property type="evidence" value="ECO:0007669"/>
    <property type="project" value="InterPro"/>
</dbReference>
<dbReference type="Proteomes" id="UP000824151">
    <property type="component" value="Unassembled WGS sequence"/>
</dbReference>
<dbReference type="PANTHER" id="PTHR30157:SF0">
    <property type="entry name" value="NADPH-DEPENDENT FERRIC-CHELATE REDUCTASE"/>
    <property type="match status" value="1"/>
</dbReference>
<dbReference type="AlphaFoldDB" id="A0A9D2A933"/>
<feature type="non-terminal residue" evidence="2">
    <location>
        <position position="507"/>
    </location>
</feature>
<gene>
    <name evidence="2" type="ORF">H9871_10535</name>
</gene>
<dbReference type="InterPro" id="IPR017938">
    <property type="entry name" value="Riboflavin_synthase-like_b-brl"/>
</dbReference>
<organism evidence="2 3">
    <name type="scientific">Candidatus Nesterenkonia stercoripullorum</name>
    <dbReference type="NCBI Taxonomy" id="2838701"/>
    <lineage>
        <taxon>Bacteria</taxon>
        <taxon>Bacillati</taxon>
        <taxon>Actinomycetota</taxon>
        <taxon>Actinomycetes</taxon>
        <taxon>Micrococcales</taxon>
        <taxon>Micrococcaceae</taxon>
        <taxon>Nesterenkonia</taxon>
    </lineage>
</organism>
<comment type="caution">
    <text evidence="2">The sequence shown here is derived from an EMBL/GenBank/DDBJ whole genome shotgun (WGS) entry which is preliminary data.</text>
</comment>
<dbReference type="SUPFAM" id="SSF63380">
    <property type="entry name" value="Riboflavin synthase domain-like"/>
    <property type="match status" value="1"/>
</dbReference>
<dbReference type="Gene3D" id="3.40.50.80">
    <property type="entry name" value="Nucleotide-binding domain of ferredoxin-NADP reductase (FNR) module"/>
    <property type="match status" value="1"/>
</dbReference>
<dbReference type="SUPFAM" id="SSF46785">
    <property type="entry name" value="Winged helix' DNA-binding domain"/>
    <property type="match status" value="1"/>
</dbReference>
<dbReference type="InterPro" id="IPR039261">
    <property type="entry name" value="FNR_nucleotide-bd"/>
</dbReference>
<dbReference type="InterPro" id="IPR036390">
    <property type="entry name" value="WH_DNA-bd_sf"/>
</dbReference>
<dbReference type="EMBL" id="DXGD01000389">
    <property type="protein sequence ID" value="HIX00565.1"/>
    <property type="molecule type" value="Genomic_DNA"/>
</dbReference>
<dbReference type="InterPro" id="IPR017927">
    <property type="entry name" value="FAD-bd_FR_type"/>
</dbReference>
<dbReference type="InterPro" id="IPR007037">
    <property type="entry name" value="SIP_rossman_dom"/>
</dbReference>
<dbReference type="PROSITE" id="PS51384">
    <property type="entry name" value="FAD_FR"/>
    <property type="match status" value="1"/>
</dbReference>
<reference evidence="2" key="2">
    <citation type="submission" date="2021-04" db="EMBL/GenBank/DDBJ databases">
        <authorList>
            <person name="Gilroy R."/>
        </authorList>
    </citation>
    <scope>NUCLEOTIDE SEQUENCE</scope>
    <source>
        <strain evidence="2">ChiHejej3B27-3195</strain>
    </source>
</reference>
<accession>A0A9D2A933</accession>
<dbReference type="InterPro" id="IPR039374">
    <property type="entry name" value="SIP_fam"/>
</dbReference>
<dbReference type="InterPro" id="IPR036388">
    <property type="entry name" value="WH-like_DNA-bd_sf"/>
</dbReference>
<dbReference type="InterPro" id="IPR013113">
    <property type="entry name" value="SIP_FAD-bd"/>
</dbReference>
<protein>
    <submittedName>
        <fullName evidence="2">Siderophore-interacting protein</fullName>
    </submittedName>
</protein>
<evidence type="ECO:0000259" key="1">
    <source>
        <dbReference type="PROSITE" id="PS51384"/>
    </source>
</evidence>
<dbReference type="Gene3D" id="1.10.10.10">
    <property type="entry name" value="Winged helix-like DNA-binding domain superfamily/Winged helix DNA-binding domain"/>
    <property type="match status" value="1"/>
</dbReference>